<comment type="caution">
    <text evidence="1">The sequence shown here is derived from an EMBL/GenBank/DDBJ whole genome shotgun (WGS) entry which is preliminary data.</text>
</comment>
<protein>
    <submittedName>
        <fullName evidence="1">Crispr-associated helicase Cas3</fullName>
    </submittedName>
</protein>
<gene>
    <name evidence="1" type="ORF">Q604_UNBC15796G0002</name>
</gene>
<reference evidence="1" key="1">
    <citation type="submission" date="2013-12" db="EMBL/GenBank/DDBJ databases">
        <title>A Varibaculum cambriense genome reconstructed from a premature infant gut community with otherwise low bacterial novelty that shifts toward anaerobic metabolism during the third week of life.</title>
        <authorList>
            <person name="Brown C.T."/>
            <person name="Sharon I."/>
            <person name="Thomas B.C."/>
            <person name="Castelle C.J."/>
            <person name="Morowitz M.J."/>
            <person name="Banfield J.F."/>
        </authorList>
    </citation>
    <scope>NUCLEOTIDE SEQUENCE</scope>
</reference>
<evidence type="ECO:0000313" key="1">
    <source>
        <dbReference type="EMBL" id="ETJ29680.1"/>
    </source>
</evidence>
<dbReference type="EMBL" id="AZMM01015796">
    <property type="protein sequence ID" value="ETJ29680.1"/>
    <property type="molecule type" value="Genomic_DNA"/>
</dbReference>
<organism evidence="1">
    <name type="scientific">human gut metagenome</name>
    <dbReference type="NCBI Taxonomy" id="408170"/>
    <lineage>
        <taxon>unclassified sequences</taxon>
        <taxon>metagenomes</taxon>
        <taxon>organismal metagenomes</taxon>
    </lineage>
</organism>
<dbReference type="AlphaFoldDB" id="W1XJP1"/>
<feature type="non-terminal residue" evidence="1">
    <location>
        <position position="1"/>
    </location>
</feature>
<proteinExistence type="predicted"/>
<name>W1XJP1_9ZZZZ</name>
<sequence>SLFSTMFGENKEDAFAFHQLANSVIVLDEIQSYKNTIWTEIISFLKG</sequence>
<accession>W1XJP1</accession>